<evidence type="ECO:0000256" key="6">
    <source>
        <dbReference type="ARBA" id="ARBA00023065"/>
    </source>
</evidence>
<evidence type="ECO:0000256" key="7">
    <source>
        <dbReference type="ARBA" id="ARBA00023136"/>
    </source>
</evidence>
<gene>
    <name evidence="9" type="primary">mscL</name>
    <name evidence="10" type="ORF">IV40_GL001818</name>
</gene>
<evidence type="ECO:0000313" key="11">
    <source>
        <dbReference type="Proteomes" id="UP000051645"/>
    </source>
</evidence>
<evidence type="ECO:0000256" key="4">
    <source>
        <dbReference type="ARBA" id="ARBA00022692"/>
    </source>
</evidence>
<dbReference type="Gene3D" id="1.10.1200.120">
    <property type="entry name" value="Large-conductance mechanosensitive channel, MscL, domain 1"/>
    <property type="match status" value="1"/>
</dbReference>
<comment type="function">
    <text evidence="9">Channel that opens in response to stretch forces in the membrane lipid bilayer. May participate in the regulation of osmotic pressure changes within the cell.</text>
</comment>
<dbReference type="Proteomes" id="UP000051645">
    <property type="component" value="Unassembled WGS sequence"/>
</dbReference>
<dbReference type="STRING" id="81857.IV38_GL001737"/>
<dbReference type="Pfam" id="PF01741">
    <property type="entry name" value="MscL"/>
    <property type="match status" value="1"/>
</dbReference>
<reference evidence="10 11" key="1">
    <citation type="journal article" date="2015" name="Genome Announc.">
        <title>Expanding the biotechnology potential of lactobacilli through comparative genomics of 213 strains and associated genera.</title>
        <authorList>
            <person name="Sun Z."/>
            <person name="Harris H.M."/>
            <person name="McCann A."/>
            <person name="Guo C."/>
            <person name="Argimon S."/>
            <person name="Zhang W."/>
            <person name="Yang X."/>
            <person name="Jeffery I.B."/>
            <person name="Cooney J.C."/>
            <person name="Kagawa T.F."/>
            <person name="Liu W."/>
            <person name="Song Y."/>
            <person name="Salvetti E."/>
            <person name="Wrobel A."/>
            <person name="Rasinkangas P."/>
            <person name="Parkhill J."/>
            <person name="Rea M.C."/>
            <person name="O'Sullivan O."/>
            <person name="Ritari J."/>
            <person name="Douillard F.P."/>
            <person name="Paul Ross R."/>
            <person name="Yang R."/>
            <person name="Briner A.E."/>
            <person name="Felis G.E."/>
            <person name="de Vos W.M."/>
            <person name="Barrangou R."/>
            <person name="Klaenhammer T.R."/>
            <person name="Caufield P.W."/>
            <person name="Cui Y."/>
            <person name="Zhang H."/>
            <person name="O'Toole P.W."/>
        </authorList>
    </citation>
    <scope>NUCLEOTIDE SEQUENCE [LARGE SCALE GENOMIC DNA]</scope>
    <source>
        <strain evidence="10 11">DSM 13344</strain>
    </source>
</reference>
<evidence type="ECO:0000256" key="1">
    <source>
        <dbReference type="ARBA" id="ARBA00004141"/>
    </source>
</evidence>
<comment type="subcellular location">
    <subcellularLocation>
        <location evidence="9">Cell membrane</location>
        <topology evidence="9">Multi-pass membrane protein</topology>
    </subcellularLocation>
    <subcellularLocation>
        <location evidence="1">Membrane</location>
        <topology evidence="1">Multi-pass membrane protein</topology>
    </subcellularLocation>
</comment>
<dbReference type="GO" id="GO:0008381">
    <property type="term" value="F:mechanosensitive monoatomic ion channel activity"/>
    <property type="evidence" value="ECO:0007669"/>
    <property type="project" value="UniProtKB-UniRule"/>
</dbReference>
<feature type="transmembrane region" description="Helical" evidence="9">
    <location>
        <begin position="68"/>
        <end position="93"/>
    </location>
</feature>
<feature type="transmembrane region" description="Helical" evidence="9">
    <location>
        <begin position="20"/>
        <end position="37"/>
    </location>
</feature>
<name>A0A0R2FYN3_9LACO</name>
<dbReference type="InterPro" id="IPR036019">
    <property type="entry name" value="MscL_channel"/>
</dbReference>
<dbReference type="PRINTS" id="PR01264">
    <property type="entry name" value="MECHCHANNEL"/>
</dbReference>
<dbReference type="InterPro" id="IPR001185">
    <property type="entry name" value="MS_channel"/>
</dbReference>
<protein>
    <recommendedName>
        <fullName evidence="9">Large-conductance mechanosensitive channel</fullName>
    </recommendedName>
</protein>
<keyword evidence="4 9" id="KW-0812">Transmembrane</keyword>
<dbReference type="EMBL" id="JQAZ01000006">
    <property type="protein sequence ID" value="KRN30631.1"/>
    <property type="molecule type" value="Genomic_DNA"/>
</dbReference>
<dbReference type="PANTHER" id="PTHR30266">
    <property type="entry name" value="MECHANOSENSITIVE CHANNEL MSCL"/>
    <property type="match status" value="1"/>
</dbReference>
<keyword evidence="8 9" id="KW-0407">Ion channel</keyword>
<evidence type="ECO:0000313" key="10">
    <source>
        <dbReference type="EMBL" id="KRN30631.1"/>
    </source>
</evidence>
<evidence type="ECO:0000256" key="9">
    <source>
        <dbReference type="HAMAP-Rule" id="MF_00115"/>
    </source>
</evidence>
<dbReference type="SUPFAM" id="SSF81330">
    <property type="entry name" value="Gated mechanosensitive channel"/>
    <property type="match status" value="1"/>
</dbReference>
<evidence type="ECO:0000256" key="8">
    <source>
        <dbReference type="ARBA" id="ARBA00023303"/>
    </source>
</evidence>
<keyword evidence="3 9" id="KW-1003">Cell membrane</keyword>
<evidence type="ECO:0000256" key="2">
    <source>
        <dbReference type="ARBA" id="ARBA00022448"/>
    </source>
</evidence>
<proteinExistence type="inferred from homology"/>
<evidence type="ECO:0000256" key="3">
    <source>
        <dbReference type="ARBA" id="ARBA00022475"/>
    </source>
</evidence>
<comment type="similarity">
    <text evidence="9">Belongs to the MscL family.</text>
</comment>
<organism evidence="10 11">
    <name type="scientific">Lactobacillus selangorensis</name>
    <dbReference type="NCBI Taxonomy" id="81857"/>
    <lineage>
        <taxon>Bacteria</taxon>
        <taxon>Bacillati</taxon>
        <taxon>Bacillota</taxon>
        <taxon>Bacilli</taxon>
        <taxon>Lactobacillales</taxon>
        <taxon>Lactobacillaceae</taxon>
        <taxon>Lactobacillus</taxon>
    </lineage>
</organism>
<dbReference type="PATRIC" id="fig|81857.4.peg.1837"/>
<dbReference type="PANTHER" id="PTHR30266:SF2">
    <property type="entry name" value="LARGE-CONDUCTANCE MECHANOSENSITIVE CHANNEL"/>
    <property type="match status" value="1"/>
</dbReference>
<accession>A0A0R2FYN3</accession>
<sequence>MKEEFIVLKEFRNFLMQGNVLDMAVGIIVGAAFSGIVKALTDDLINPIIAIFTRSANLSSITFKIGPAVFKIGTFLNAIINFLIIMFVVFLIVKGANKVREMTHHDKDAETPAPTQDEVYLKEIRDLLKEQNKENVE</sequence>
<evidence type="ECO:0000256" key="5">
    <source>
        <dbReference type="ARBA" id="ARBA00022989"/>
    </source>
</evidence>
<keyword evidence="11" id="KW-1185">Reference proteome</keyword>
<comment type="caution">
    <text evidence="10">The sequence shown here is derived from an EMBL/GenBank/DDBJ whole genome shotgun (WGS) entry which is preliminary data.</text>
</comment>
<dbReference type="HAMAP" id="MF_00115">
    <property type="entry name" value="MscL"/>
    <property type="match status" value="1"/>
</dbReference>
<dbReference type="AlphaFoldDB" id="A0A0R2FYN3"/>
<dbReference type="NCBIfam" id="TIGR00220">
    <property type="entry name" value="mscL"/>
    <property type="match status" value="1"/>
</dbReference>
<dbReference type="GO" id="GO:0005886">
    <property type="term" value="C:plasma membrane"/>
    <property type="evidence" value="ECO:0007669"/>
    <property type="project" value="UniProtKB-SubCell"/>
</dbReference>
<comment type="subunit">
    <text evidence="9">Homopentamer.</text>
</comment>
<dbReference type="InterPro" id="IPR037673">
    <property type="entry name" value="MSC/AndL"/>
</dbReference>
<keyword evidence="6 9" id="KW-0406">Ion transport</keyword>
<keyword evidence="5 9" id="KW-1133">Transmembrane helix</keyword>
<keyword evidence="2 9" id="KW-0813">Transport</keyword>
<keyword evidence="7 9" id="KW-0472">Membrane</keyword>